<dbReference type="SMART" id="SM00028">
    <property type="entry name" value="TPR"/>
    <property type="match status" value="3"/>
</dbReference>
<dbReference type="SMART" id="SM01043">
    <property type="entry name" value="BTAD"/>
    <property type="match status" value="1"/>
</dbReference>
<dbReference type="KEGG" id="euz:DVS28_a1003"/>
<dbReference type="GO" id="GO:0006355">
    <property type="term" value="P:regulation of DNA-templated transcription"/>
    <property type="evidence" value="ECO:0007669"/>
    <property type="project" value="InterPro"/>
</dbReference>
<feature type="domain" description="Bacterial transcriptional activator" evidence="1">
    <location>
        <begin position="902"/>
        <end position="1031"/>
    </location>
</feature>
<evidence type="ECO:0000259" key="1">
    <source>
        <dbReference type="SMART" id="SM01043"/>
    </source>
</evidence>
<gene>
    <name evidence="2" type="ORF">DVS28_a1003</name>
</gene>
<dbReference type="GO" id="GO:0003677">
    <property type="term" value="F:DNA binding"/>
    <property type="evidence" value="ECO:0007669"/>
    <property type="project" value="InterPro"/>
</dbReference>
<protein>
    <submittedName>
        <fullName evidence="2">Transcriptional regulator, SARP family</fullName>
    </submittedName>
</protein>
<accession>A0A346XU07</accession>
<dbReference type="InterPro" id="IPR016032">
    <property type="entry name" value="Sig_transdc_resp-reg_C-effctor"/>
</dbReference>
<dbReference type="Gene3D" id="1.10.10.10">
    <property type="entry name" value="Winged helix-like DNA-binding domain superfamily/Winged helix DNA-binding domain"/>
    <property type="match status" value="1"/>
</dbReference>
<dbReference type="EMBL" id="CP031165">
    <property type="protein sequence ID" value="AXV05704.1"/>
    <property type="molecule type" value="Genomic_DNA"/>
</dbReference>
<dbReference type="InterPro" id="IPR019734">
    <property type="entry name" value="TPR_rpt"/>
</dbReference>
<dbReference type="InterPro" id="IPR036388">
    <property type="entry name" value="WH-like_DNA-bd_sf"/>
</dbReference>
<sequence length="1045" mass="109974">MLARPSLTARLDRALEHRLTAIVAGPGSGKSTVLRAWYSGVRAAVWHPQPTSSWANAASGLVEALARVVDLPDLSASWRSAAPEPESPTRRGTAMAGDLVDAIGDTELVIVVDELDPVADVPGVGHLLASLVRQAPPTLHVVVAAGSSLPRELAGMCGLELTGDELAFDLPAVEALLEALDADPGRAPQILDATGGWALGVRLAAEADDPSLPAEVQPLVDRALQRRSPAARAVLHAAVDLPWVDDPMLAHLGVEDAASGMAELQRHGVFLTPVSGSGHRLSDLVVDVVAASAGESPATRSRRLRAAAEWFEAHDQPAPALTCLVRADDHDLLVAMLEADGAQLLRSGQVDVVADACAAVPPEGRTSLLHILEGDANQVRGDWAGSLAAYLRASQGAEPGIRPKLAWRVGLIHYLRGELDEAMAAYEDGFPGAEVDATGDSLGDTALAQAWGAAACWLRGDLPRARQLATDALRDAIASGEPGAEAAARTALAMVAAADGDRAANDAHYRAALAAAERAGDALQLIRIHTNRASHFCEEGAFDAALGELEKAIHLSGLAGERTMRSMALSNRAEVHHRLGRMEEAAADVTEAERICTEVGTDMVVYPLLRRGLLAGDRGDRPGALSALGRAIEIARRTDDQQVLAPALAARAVVLAIDDPTAAAALAAEAVAVSGGLARAEALIAQASVALHRHEREHATRLALQALADARHRRDRVNEAEALHVLAAAERTAGARHVSAARAIWAGLGCPVGVAATAMLAADVGSPAAAAAETRLVEMGATGVAERIRAWCAEEANDTGPGAVRLRLLGGLTLEVDGAPVPHETWGSRKSRLLLARLVARRGRPVPREEVACALWPDGDPSRLGPRLSVELSKLRRALGPAREAIVADRGSLHLDPHGLDVDVWRFVDDARSGLDAVRSGGDGSDRLRRADAAYTGDFLEEHPYEPWATELRDRARALAADVARALAGIAWSLGDAPEAARCWRRVLERDAWAEDAHLALVEILSSVGTHGEARRAYQAYVSRMEEIDAPIHPFPTLEPAGTPT</sequence>
<dbReference type="Pfam" id="PF03704">
    <property type="entry name" value="BTAD"/>
    <property type="match status" value="1"/>
</dbReference>
<dbReference type="PANTHER" id="PTHR35807">
    <property type="entry name" value="TRANSCRIPTIONAL REGULATOR REDD-RELATED"/>
    <property type="match status" value="1"/>
</dbReference>
<organism evidence="2 3">
    <name type="scientific">Euzebya pacifica</name>
    <dbReference type="NCBI Taxonomy" id="1608957"/>
    <lineage>
        <taxon>Bacteria</taxon>
        <taxon>Bacillati</taxon>
        <taxon>Actinomycetota</taxon>
        <taxon>Nitriliruptoria</taxon>
        <taxon>Euzebyales</taxon>
    </lineage>
</organism>
<proteinExistence type="predicted"/>
<dbReference type="InterPro" id="IPR051677">
    <property type="entry name" value="AfsR-DnrI-RedD_regulator"/>
</dbReference>
<dbReference type="AlphaFoldDB" id="A0A346XU07"/>
<evidence type="ECO:0000313" key="2">
    <source>
        <dbReference type="EMBL" id="AXV05704.1"/>
    </source>
</evidence>
<dbReference type="SUPFAM" id="SSF46894">
    <property type="entry name" value="C-terminal effector domain of the bipartite response regulators"/>
    <property type="match status" value="1"/>
</dbReference>
<reference evidence="2 3" key="1">
    <citation type="submission" date="2018-09" db="EMBL/GenBank/DDBJ databases">
        <title>Complete genome sequence of Euzebya sp. DY32-46 isolated from seawater of Pacific Ocean.</title>
        <authorList>
            <person name="Xu L."/>
            <person name="Wu Y.-H."/>
            <person name="Xu X.-W."/>
        </authorList>
    </citation>
    <scope>NUCLEOTIDE SEQUENCE [LARGE SCALE GENOMIC DNA]</scope>
    <source>
        <strain evidence="2 3">DY32-46</strain>
    </source>
</reference>
<dbReference type="Gene3D" id="1.25.40.10">
    <property type="entry name" value="Tetratricopeptide repeat domain"/>
    <property type="match status" value="3"/>
</dbReference>
<dbReference type="SUPFAM" id="SSF48452">
    <property type="entry name" value="TPR-like"/>
    <property type="match status" value="1"/>
</dbReference>
<keyword evidence="3" id="KW-1185">Reference proteome</keyword>
<dbReference type="InterPro" id="IPR005158">
    <property type="entry name" value="BTAD"/>
</dbReference>
<name>A0A346XU07_9ACTN</name>
<dbReference type="InterPro" id="IPR011990">
    <property type="entry name" value="TPR-like_helical_dom_sf"/>
</dbReference>
<dbReference type="Proteomes" id="UP000264006">
    <property type="component" value="Chromosome"/>
</dbReference>
<evidence type="ECO:0000313" key="3">
    <source>
        <dbReference type="Proteomes" id="UP000264006"/>
    </source>
</evidence>